<dbReference type="Gene3D" id="3.30.559.30">
    <property type="entry name" value="Nonribosomal peptide synthetase, condensation domain"/>
    <property type="match status" value="1"/>
</dbReference>
<dbReference type="EMBL" id="VJMJ01000079">
    <property type="protein sequence ID" value="KAF0738052.1"/>
    <property type="molecule type" value="Genomic_DNA"/>
</dbReference>
<dbReference type="AlphaFoldDB" id="A0A6G0XD64"/>
<evidence type="ECO:0000256" key="1">
    <source>
        <dbReference type="ARBA" id="ARBA00022679"/>
    </source>
</evidence>
<dbReference type="Proteomes" id="UP000481153">
    <property type="component" value="Unassembled WGS sequence"/>
</dbReference>
<dbReference type="InterPro" id="IPR001242">
    <property type="entry name" value="Condensation_dom"/>
</dbReference>
<comment type="caution">
    <text evidence="5">The sequence shown here is derived from an EMBL/GenBank/DDBJ whole genome shotgun (WGS) entry which is preliminary data.</text>
</comment>
<dbReference type="VEuPathDB" id="FungiDB:AeMF1_012895"/>
<protein>
    <submittedName>
        <fullName evidence="5">Uncharacterized protein</fullName>
    </submittedName>
</protein>
<dbReference type="PANTHER" id="PTHR28037:SF1">
    <property type="entry name" value="ALCOHOL O-ACETYLTRANSFERASE 1-RELATED"/>
    <property type="match status" value="1"/>
</dbReference>
<proteinExistence type="predicted"/>
<accession>A0A6G0XD64</accession>
<evidence type="ECO:0000256" key="2">
    <source>
        <dbReference type="ARBA" id="ARBA00023315"/>
    </source>
</evidence>
<dbReference type="Pfam" id="PF00668">
    <property type="entry name" value="Condensation"/>
    <property type="match status" value="1"/>
</dbReference>
<evidence type="ECO:0000313" key="5">
    <source>
        <dbReference type="EMBL" id="KAF0738052.1"/>
    </source>
</evidence>
<gene>
    <name evidence="5" type="ORF">Ae201684_006043</name>
</gene>
<evidence type="ECO:0000259" key="3">
    <source>
        <dbReference type="Pfam" id="PF00668"/>
    </source>
</evidence>
<keyword evidence="2" id="KW-0012">Acyltransferase</keyword>
<dbReference type="InterPro" id="IPR052058">
    <property type="entry name" value="Alcohol_O-acetyltransferase"/>
</dbReference>
<evidence type="ECO:0000259" key="4">
    <source>
        <dbReference type="Pfam" id="PF16911"/>
    </source>
</evidence>
<dbReference type="Pfam" id="PF16911">
    <property type="entry name" value="PapA_C"/>
    <property type="match status" value="1"/>
</dbReference>
<name>A0A6G0XD64_9STRA</name>
<reference evidence="5 6" key="1">
    <citation type="submission" date="2019-07" db="EMBL/GenBank/DDBJ databases">
        <title>Genomics analysis of Aphanomyces spp. identifies a new class of oomycete effector associated with host adaptation.</title>
        <authorList>
            <person name="Gaulin E."/>
        </authorList>
    </citation>
    <scope>NUCLEOTIDE SEQUENCE [LARGE SCALE GENOMIC DNA]</scope>
    <source>
        <strain evidence="5 6">ATCC 201684</strain>
    </source>
</reference>
<keyword evidence="6" id="KW-1185">Reference proteome</keyword>
<dbReference type="InterPro" id="IPR023213">
    <property type="entry name" value="CAT-like_dom_sf"/>
</dbReference>
<sequence length="500" mass="54984">MPPLPVIDPFWVVLATVLLVCALQLSWLERLFVPRKASRQTRSVISHQERGVKIFHANDGDLLAMSLRESMFTAGAIVNGGYHLLIGFTLHHPSTPALPLQSLEQALRDLQLRHPFLRAQVVLQDDSPPTYAFQMNHALVIPIIAASRAETSMDSLRFKHRSDRLRMGEPLFRVLWVADDNGKTEVLLLAHHVVCDGRSMSALAHELLLRISSMASIAPEIPQLLAPSCDAVALRNIRQHPWRSLQSFVHGVATAIRGRGALVFPINHTKIDQFLELKDNAPIGLTAHVPCEITSRFVAACKAHGVTVTAGLGAILAQACADLDDAQSTKVSLGTIVDARNLGEESVATDHVCCFAAPLPIFSRVVDKSKPVDSMWAFAQSYGVHLAECTQRRDGIVLGLLMGYRMKKMMSKPQLTLGRPTVLLSNAGVLPHLRTTYGDITVSSANVTSNQFYSFPKVSVSTQGNIMTFNFDGVAPILDKHQLELLQERTLYHLNNLVHA</sequence>
<feature type="domain" description="Condensation" evidence="3">
    <location>
        <begin position="95"/>
        <end position="207"/>
    </location>
</feature>
<feature type="domain" description="Phthiocerol/phthiodiolone dimycocerosyl transferase C-terminal" evidence="4">
    <location>
        <begin position="293"/>
        <end position="435"/>
    </location>
</feature>
<dbReference type="SUPFAM" id="SSF52777">
    <property type="entry name" value="CoA-dependent acyltransferases"/>
    <property type="match status" value="2"/>
</dbReference>
<keyword evidence="1" id="KW-0808">Transferase</keyword>
<dbReference type="GO" id="GO:0016746">
    <property type="term" value="F:acyltransferase activity"/>
    <property type="evidence" value="ECO:0007669"/>
    <property type="project" value="UniProtKB-KW"/>
</dbReference>
<evidence type="ECO:0000313" key="6">
    <source>
        <dbReference type="Proteomes" id="UP000481153"/>
    </source>
</evidence>
<dbReference type="Gene3D" id="3.30.559.10">
    <property type="entry name" value="Chloramphenicol acetyltransferase-like domain"/>
    <property type="match status" value="1"/>
</dbReference>
<dbReference type="PANTHER" id="PTHR28037">
    <property type="entry name" value="ALCOHOL O-ACETYLTRANSFERASE 1-RELATED"/>
    <property type="match status" value="1"/>
</dbReference>
<organism evidence="5 6">
    <name type="scientific">Aphanomyces euteiches</name>
    <dbReference type="NCBI Taxonomy" id="100861"/>
    <lineage>
        <taxon>Eukaryota</taxon>
        <taxon>Sar</taxon>
        <taxon>Stramenopiles</taxon>
        <taxon>Oomycota</taxon>
        <taxon>Saprolegniomycetes</taxon>
        <taxon>Saprolegniales</taxon>
        <taxon>Verrucalvaceae</taxon>
        <taxon>Aphanomyces</taxon>
    </lineage>
</organism>
<dbReference type="InterPro" id="IPR031641">
    <property type="entry name" value="PapA_C"/>
</dbReference>